<dbReference type="PANTHER" id="PTHR43236:SF1">
    <property type="entry name" value="BLL7220 PROTEIN"/>
    <property type="match status" value="1"/>
</dbReference>
<feature type="domain" description="IrrE N-terminal-like" evidence="1">
    <location>
        <begin position="62"/>
        <end position="135"/>
    </location>
</feature>
<name>A0A317DAC6_9ACTN</name>
<dbReference type="EMBL" id="QGKS01000307">
    <property type="protein sequence ID" value="PWR11828.1"/>
    <property type="molecule type" value="Genomic_DNA"/>
</dbReference>
<dbReference type="Gene3D" id="1.10.10.2910">
    <property type="match status" value="1"/>
</dbReference>
<gene>
    <name evidence="2" type="ORF">DKT69_25705</name>
</gene>
<dbReference type="Proteomes" id="UP000246050">
    <property type="component" value="Unassembled WGS sequence"/>
</dbReference>
<dbReference type="PANTHER" id="PTHR43236">
    <property type="entry name" value="ANTITOXIN HIGA1"/>
    <property type="match status" value="1"/>
</dbReference>
<dbReference type="AlphaFoldDB" id="A0A317DAC6"/>
<dbReference type="InterPro" id="IPR052345">
    <property type="entry name" value="Rad_response_metalloprotease"/>
</dbReference>
<dbReference type="RefSeq" id="WP_109804077.1">
    <property type="nucleotide sequence ID" value="NZ_QGKS01000307.1"/>
</dbReference>
<dbReference type="Pfam" id="PF06114">
    <property type="entry name" value="Peptidase_M78"/>
    <property type="match status" value="1"/>
</dbReference>
<protein>
    <recommendedName>
        <fullName evidence="1">IrrE N-terminal-like domain-containing protein</fullName>
    </recommendedName>
</protein>
<accession>A0A317DAC6</accession>
<dbReference type="InterPro" id="IPR010359">
    <property type="entry name" value="IrrE_HExxH"/>
</dbReference>
<evidence type="ECO:0000313" key="3">
    <source>
        <dbReference type="Proteomes" id="UP000246050"/>
    </source>
</evidence>
<dbReference type="OrthoDB" id="9794834at2"/>
<organism evidence="2 3">
    <name type="scientific">Micromonospora sicca</name>
    <dbReference type="NCBI Taxonomy" id="2202420"/>
    <lineage>
        <taxon>Bacteria</taxon>
        <taxon>Bacillati</taxon>
        <taxon>Actinomycetota</taxon>
        <taxon>Actinomycetes</taxon>
        <taxon>Micromonosporales</taxon>
        <taxon>Micromonosporaceae</taxon>
        <taxon>Micromonospora</taxon>
    </lineage>
</organism>
<comment type="caution">
    <text evidence="2">The sequence shown here is derived from an EMBL/GenBank/DDBJ whole genome shotgun (WGS) entry which is preliminary data.</text>
</comment>
<proteinExistence type="predicted"/>
<reference evidence="2 3" key="1">
    <citation type="submission" date="2018-05" db="EMBL/GenBank/DDBJ databases">
        <title>Micromonosporas from Atacama Desert.</title>
        <authorList>
            <person name="Carro L."/>
            <person name="Golinska P."/>
            <person name="Klenk H.-P."/>
            <person name="Goodfellow M."/>
        </authorList>
    </citation>
    <scope>NUCLEOTIDE SEQUENCE [LARGE SCALE GENOMIC DNA]</scope>
    <source>
        <strain evidence="2 3">4G51</strain>
    </source>
</reference>
<sequence length="315" mass="33926">MNWLMAHRVAGIAAANLRRRLGLSEGEYVDAFTALELSGLTVMGQDMPNLFGAFVPPQPGRHGGILLNSRMSEATIRHSAAHELGHAEMGHGNCVAEGLDPFASSRGKQWSDEEKQAEAFAAWFLMPIPAVKTALIRLGLDVPREAMDAYQLSLHLGTSYRGTVRHLGSLRMIPPGVGSGWAGIPPARLRAQLCGRRRDLPARVWDLTGLTEGCRLPVDRGDRLIVRAPWLGSSPTFTGPVGVTMRVEPQTVAPGEGAEFDIVDDIATESTLTLTSDSGSERWSVTLMATPPSREGLIASRRPPIMIGPATRAGR</sequence>
<evidence type="ECO:0000259" key="1">
    <source>
        <dbReference type="Pfam" id="PF06114"/>
    </source>
</evidence>
<evidence type="ECO:0000313" key="2">
    <source>
        <dbReference type="EMBL" id="PWR11828.1"/>
    </source>
</evidence>